<dbReference type="OrthoDB" id="43833at2157"/>
<accession>A0A088E3U9</accession>
<dbReference type="GeneID" id="91754907"/>
<proteinExistence type="predicted"/>
<evidence type="ECO:0000313" key="2">
    <source>
        <dbReference type="Proteomes" id="UP000029084"/>
    </source>
</evidence>
<dbReference type="OMA" id="WVIVVMP"/>
<organism evidence="1 2">
    <name type="scientific">Metallosphaera sedula</name>
    <dbReference type="NCBI Taxonomy" id="43687"/>
    <lineage>
        <taxon>Archaea</taxon>
        <taxon>Thermoproteota</taxon>
        <taxon>Thermoprotei</taxon>
        <taxon>Sulfolobales</taxon>
        <taxon>Sulfolobaceae</taxon>
        <taxon>Metallosphaera</taxon>
    </lineage>
</organism>
<dbReference type="Proteomes" id="UP000029084">
    <property type="component" value="Chromosome"/>
</dbReference>
<evidence type="ECO:0000313" key="1">
    <source>
        <dbReference type="EMBL" id="AIM26623.1"/>
    </source>
</evidence>
<sequence>MKGVDWIIAIMPATLLNQVGQVIGDKIDVYTNLALLLHSYQHNDPDSQDILCPCLTEGSAKYDIIILLRVVNELLKEKGFS</sequence>
<name>A0A088E3U9_9CREN</name>
<dbReference type="AlphaFoldDB" id="A0A088E3U9"/>
<reference evidence="1 2" key="1">
    <citation type="journal article" date="2014" name="J. Bacteriol.">
        <title>Role of an Archaeal PitA Transporter in the Copper and Arsenic Resistance of Metallosphaera sedula, an Extreme Thermoacidophile.</title>
        <authorList>
            <person name="McCarthy S."/>
            <person name="Ai C."/>
            <person name="Wheaton G."/>
            <person name="Tevatia R."/>
            <person name="Eckrich V."/>
            <person name="Kelly R."/>
            <person name="Blum P."/>
        </authorList>
    </citation>
    <scope>NUCLEOTIDE SEQUENCE [LARGE SCALE GENOMIC DNA]</scope>
    <source>
        <strain evidence="1 2">CuR1</strain>
    </source>
</reference>
<dbReference type="EMBL" id="CP008822">
    <property type="protein sequence ID" value="AIM26623.1"/>
    <property type="molecule type" value="Genomic_DNA"/>
</dbReference>
<protein>
    <submittedName>
        <fullName evidence="1">Uncharacterized protein</fullName>
    </submittedName>
</protein>
<dbReference type="RefSeq" id="WP_012020424.1">
    <property type="nucleotide sequence ID" value="NZ_AP019770.1"/>
</dbReference>
<gene>
    <name evidence="1" type="ORF">HA72_0459</name>
</gene>